<keyword evidence="1" id="KW-0812">Transmembrane</keyword>
<accession>A0AAW0EV93</accession>
<evidence type="ECO:0000313" key="3">
    <source>
        <dbReference type="Proteomes" id="UP001430356"/>
    </source>
</evidence>
<protein>
    <submittedName>
        <fullName evidence="2">Uncharacterized protein</fullName>
    </submittedName>
</protein>
<feature type="transmembrane region" description="Helical" evidence="1">
    <location>
        <begin position="187"/>
        <end position="213"/>
    </location>
</feature>
<dbReference type="Proteomes" id="UP001430356">
    <property type="component" value="Unassembled WGS sequence"/>
</dbReference>
<proteinExistence type="predicted"/>
<evidence type="ECO:0000313" key="2">
    <source>
        <dbReference type="EMBL" id="KAK7197649.1"/>
    </source>
</evidence>
<feature type="transmembrane region" description="Helical" evidence="1">
    <location>
        <begin position="20"/>
        <end position="40"/>
    </location>
</feature>
<keyword evidence="1" id="KW-1133">Transmembrane helix</keyword>
<keyword evidence="3" id="KW-1185">Reference proteome</keyword>
<name>A0AAW0EV93_9TRYP</name>
<keyword evidence="1" id="KW-0472">Membrane</keyword>
<reference evidence="2 3" key="1">
    <citation type="journal article" date="2021" name="MBio">
        <title>A New Model Trypanosomatid, Novymonas esmeraldas: Genomic Perception of Its 'Candidatus Pandoraea novymonadis' Endosymbiont.</title>
        <authorList>
            <person name="Zakharova A."/>
            <person name="Saura A."/>
            <person name="Butenko A."/>
            <person name="Podesvova L."/>
            <person name="Warmusova S."/>
            <person name="Kostygov A.Y."/>
            <person name="Nenarokova A."/>
            <person name="Lukes J."/>
            <person name="Opperdoes F.R."/>
            <person name="Yurchenko V."/>
        </authorList>
    </citation>
    <scope>NUCLEOTIDE SEQUENCE [LARGE SCALE GENOMIC DNA]</scope>
    <source>
        <strain evidence="2 3">E262AT.01</strain>
    </source>
</reference>
<dbReference type="AlphaFoldDB" id="A0AAW0EV93"/>
<evidence type="ECO:0000256" key="1">
    <source>
        <dbReference type="SAM" id="Phobius"/>
    </source>
</evidence>
<dbReference type="EMBL" id="JAECZO010000114">
    <property type="protein sequence ID" value="KAK7197649.1"/>
    <property type="molecule type" value="Genomic_DNA"/>
</dbReference>
<gene>
    <name evidence="2" type="ORF">NESM_000716400</name>
</gene>
<sequence>MVSVARRWRSATAALPPPPLLLLVLLVLLCLLASSGSVCVSGRSDDATAVVGHEKAGQIQFWEREASALRQGEMAAAFKKLYMAQAALEAARRKEGFFYTNEKDRATIRLLDEDYRRTLVEVNALKEQERLIVAKLKPLYGVVSVHFAQEQKTTISNSIKTVQSLSYDNAWFSSLTRLGEAETFTDVIVGFVGSWVLGFLFLYPFALLYYALWAAPWSVYEYSAGVTDLVPGIAAYVVCVGVMCLPLLCLGFSGYLLLRHYGPRLMEAQQQRRQARHPHQD</sequence>
<organism evidence="2 3">
    <name type="scientific">Novymonas esmeraldas</name>
    <dbReference type="NCBI Taxonomy" id="1808958"/>
    <lineage>
        <taxon>Eukaryota</taxon>
        <taxon>Discoba</taxon>
        <taxon>Euglenozoa</taxon>
        <taxon>Kinetoplastea</taxon>
        <taxon>Metakinetoplastina</taxon>
        <taxon>Trypanosomatida</taxon>
        <taxon>Trypanosomatidae</taxon>
        <taxon>Novymonas</taxon>
    </lineage>
</organism>
<feature type="transmembrane region" description="Helical" evidence="1">
    <location>
        <begin position="233"/>
        <end position="258"/>
    </location>
</feature>
<comment type="caution">
    <text evidence="2">The sequence shown here is derived from an EMBL/GenBank/DDBJ whole genome shotgun (WGS) entry which is preliminary data.</text>
</comment>